<dbReference type="InterPro" id="IPR036420">
    <property type="entry name" value="BRCT_dom_sf"/>
</dbReference>
<dbReference type="GO" id="GO:0008408">
    <property type="term" value="F:3'-5' exonuclease activity"/>
    <property type="evidence" value="ECO:0007669"/>
    <property type="project" value="TreeGrafter"/>
</dbReference>
<accession>A0A0A0JP65</accession>
<dbReference type="SMART" id="SM00479">
    <property type="entry name" value="EXOIII"/>
    <property type="match status" value="1"/>
</dbReference>
<dbReference type="AlphaFoldDB" id="A0A0A0JP65"/>
<comment type="caution">
    <text evidence="5">The sequence shown here is derived from an EMBL/GenBank/DDBJ whole genome shotgun (WGS) entry which is preliminary data.</text>
</comment>
<dbReference type="GO" id="GO:0003676">
    <property type="term" value="F:nucleic acid binding"/>
    <property type="evidence" value="ECO:0007669"/>
    <property type="project" value="InterPro"/>
</dbReference>
<dbReference type="PANTHER" id="PTHR30231:SF4">
    <property type="entry name" value="PROTEIN NEN2"/>
    <property type="match status" value="1"/>
</dbReference>
<name>A0A0A0JP65_9MICO</name>
<keyword evidence="6" id="KW-1185">Reference proteome</keyword>
<keyword evidence="3" id="KW-0269">Exonuclease</keyword>
<feature type="domain" description="Exonuclease" evidence="4">
    <location>
        <begin position="17"/>
        <end position="184"/>
    </location>
</feature>
<dbReference type="STRING" id="1385519.N801_19795"/>
<evidence type="ECO:0000259" key="4">
    <source>
        <dbReference type="SMART" id="SM00479"/>
    </source>
</evidence>
<dbReference type="SUPFAM" id="SSF52113">
    <property type="entry name" value="BRCT domain"/>
    <property type="match status" value="1"/>
</dbReference>
<dbReference type="Pfam" id="PF00929">
    <property type="entry name" value="RNase_T"/>
    <property type="match status" value="1"/>
</dbReference>
<dbReference type="PANTHER" id="PTHR30231">
    <property type="entry name" value="DNA POLYMERASE III SUBUNIT EPSILON"/>
    <property type="match status" value="1"/>
</dbReference>
<organism evidence="5 6">
    <name type="scientific">Knoellia aerolata DSM 18566</name>
    <dbReference type="NCBI Taxonomy" id="1385519"/>
    <lineage>
        <taxon>Bacteria</taxon>
        <taxon>Bacillati</taxon>
        <taxon>Actinomycetota</taxon>
        <taxon>Actinomycetes</taxon>
        <taxon>Micrococcales</taxon>
        <taxon>Intrasporangiaceae</taxon>
        <taxon>Knoellia</taxon>
    </lineage>
</organism>
<gene>
    <name evidence="5" type="ORF">N801_19795</name>
</gene>
<dbReference type="InterPro" id="IPR036397">
    <property type="entry name" value="RNaseH_sf"/>
</dbReference>
<evidence type="ECO:0000256" key="1">
    <source>
        <dbReference type="ARBA" id="ARBA00022722"/>
    </source>
</evidence>
<dbReference type="EMBL" id="AVPL01000084">
    <property type="protein sequence ID" value="KGN38943.1"/>
    <property type="molecule type" value="Genomic_DNA"/>
</dbReference>
<dbReference type="InterPro" id="IPR012337">
    <property type="entry name" value="RNaseH-like_sf"/>
</dbReference>
<evidence type="ECO:0000313" key="6">
    <source>
        <dbReference type="Proteomes" id="UP000030013"/>
    </source>
</evidence>
<reference evidence="5 6" key="1">
    <citation type="submission" date="2013-08" db="EMBL/GenBank/DDBJ databases">
        <title>The genome sequence of Knoellia aerolata.</title>
        <authorList>
            <person name="Zhu W."/>
            <person name="Wang G."/>
        </authorList>
    </citation>
    <scope>NUCLEOTIDE SEQUENCE [LARGE SCALE GENOMIC DNA]</scope>
    <source>
        <strain evidence="5 6">DSM 18566</strain>
    </source>
</reference>
<dbReference type="CDD" id="cd06127">
    <property type="entry name" value="DEDDh"/>
    <property type="match status" value="1"/>
</dbReference>
<evidence type="ECO:0000256" key="2">
    <source>
        <dbReference type="ARBA" id="ARBA00022801"/>
    </source>
</evidence>
<protein>
    <recommendedName>
        <fullName evidence="4">Exonuclease domain-containing protein</fullName>
    </recommendedName>
</protein>
<dbReference type="InterPro" id="IPR029024">
    <property type="entry name" value="TerB-like"/>
</dbReference>
<dbReference type="FunFam" id="3.30.420.10:FF:000045">
    <property type="entry name" value="3'-5' exonuclease DinG"/>
    <property type="match status" value="1"/>
</dbReference>
<dbReference type="Gene3D" id="3.40.50.10190">
    <property type="entry name" value="BRCT domain"/>
    <property type="match status" value="1"/>
</dbReference>
<proteinExistence type="predicted"/>
<evidence type="ECO:0000256" key="3">
    <source>
        <dbReference type="ARBA" id="ARBA00022839"/>
    </source>
</evidence>
<keyword evidence="1" id="KW-0540">Nuclease</keyword>
<dbReference type="SUPFAM" id="SSF158682">
    <property type="entry name" value="TerB-like"/>
    <property type="match status" value="1"/>
</dbReference>
<dbReference type="GO" id="GO:0005829">
    <property type="term" value="C:cytosol"/>
    <property type="evidence" value="ECO:0007669"/>
    <property type="project" value="TreeGrafter"/>
</dbReference>
<dbReference type="eggNOG" id="COG0847">
    <property type="taxonomic scope" value="Bacteria"/>
</dbReference>
<evidence type="ECO:0000313" key="5">
    <source>
        <dbReference type="EMBL" id="KGN38943.1"/>
    </source>
</evidence>
<dbReference type="InterPro" id="IPR013520">
    <property type="entry name" value="Ribonucl_H"/>
</dbReference>
<keyword evidence="2" id="KW-0378">Hydrolase</keyword>
<dbReference type="Proteomes" id="UP000030013">
    <property type="component" value="Unassembled WGS sequence"/>
</dbReference>
<dbReference type="SUPFAM" id="SSF53098">
    <property type="entry name" value="Ribonuclease H-like"/>
    <property type="match status" value="1"/>
</dbReference>
<dbReference type="Gene3D" id="3.30.420.10">
    <property type="entry name" value="Ribonuclease H-like superfamily/Ribonuclease H"/>
    <property type="match status" value="1"/>
</dbReference>
<sequence length="453" mass="48870">MASIESFVGAGEMGDVLYAVLDTETTGLSPQLQHRVIELAVVLVDEQGNVESEWSTLLNPNRDLGPQHIHGIRAGEVLNAPSFGDVAGFLAEMLRGRVLVAHNLRFDRLFLDAEYDRLGVPFPLAPGMGICTMTVAGELLVGSGRSLRDCCQEAQVPLMGWHAALNDARATAGLLRHFISVTDPDWPWKSEVSALRGVPWPYLDSPSFTACIRRSQDEPTHGIDLGLLDRIVDFMPRADAADLTDPYLAVLDEALSDRYLSADESGSLRALAAAMGIGPDTVFSMHREYLNALARVALADNHLSQEEEADLYRVAEILDLPAGAVPSSLEAARASAQPLTAGQLDLPEGSMIVFTGAMAEPRELWMQRADDHGWVAHPAVTKKVALVVSADTDSLSGKAKKARGFGIPIMSIDDFRDALGYPPASDGQGLMHENWGDSERKWAKALKEAGGNA</sequence>